<dbReference type="Gene3D" id="1.10.472.80">
    <property type="entry name" value="Ypt/Rab-GAP domain of gyp1p, domain 3"/>
    <property type="match status" value="1"/>
</dbReference>
<sequence>MPSVMLSAVLEEEPDLYEAFPPHVDPSGITILTDSPPGKKAPLKTFEELQPLLQQGRKRELKLFIRENSWPINSSIRAALWPALCRQHQHGKSMLDGFYWDMVTQVFGTVELPDKPIMLPPFVEATHCLGYHLTRKGRAVADRVVSVLGYACPDITYSPSLYPITAALLHFMPEEECYHCMASLVASKEKMFITQTKLLNEVTWKTVMQIAKKHAKSAAQHLSRLSGAIGPERIYADWQWWILAALPFPHLVRVLDCFFHEGIKVFYRVALAILILFHKHSTNQNSEWYAEATKNGVDHAIDKFCRNMPASPTKLLRTAFSIRALSSQYISRVFIKTEMTLKSKQVITGSRLVRSRSSDNLPTSQSQVNIQMMSHTLTIRERMSEETCKQMLFTLWSWLPVRITMYQPVLLYTTEEHGCSLTTFYVRVEHHEPTLLMIKTCNNEVFGAYCSTRWFERNQKDERGNRQAYFGTGETFLFSLYPERAKYPWVGCSIGADGKGESVSHASELFMAADSKMITIGGGDGQAIWMDENIRFGKTDRCSTFNNPPLCPSGDFEIRVLEVYGFSGA</sequence>
<evidence type="ECO:0008006" key="11">
    <source>
        <dbReference type="Google" id="ProtNLM"/>
    </source>
</evidence>
<evidence type="ECO:0000256" key="2">
    <source>
        <dbReference type="ARBA" id="ARBA00004184"/>
    </source>
</evidence>
<feature type="domain" description="Rab-GAP TBC" evidence="7">
    <location>
        <begin position="71"/>
        <end position="262"/>
    </location>
</feature>
<comment type="subcellular location">
    <subcellularLocation>
        <location evidence="1">Cytoplasmic vesicle membrane</location>
    </subcellularLocation>
    <subcellularLocation>
        <location evidence="2">Endomembrane system</location>
        <topology evidence="2">Peripheral membrane protein</topology>
    </subcellularLocation>
    <subcellularLocation>
        <location evidence="6">Synapse</location>
    </subcellularLocation>
</comment>
<evidence type="ECO:0000313" key="9">
    <source>
        <dbReference type="EMBL" id="CAH0726295.1"/>
    </source>
</evidence>
<organism evidence="9 10">
    <name type="scientific">Brenthis ino</name>
    <name type="common">lesser marbled fritillary</name>
    <dbReference type="NCBI Taxonomy" id="405034"/>
    <lineage>
        <taxon>Eukaryota</taxon>
        <taxon>Metazoa</taxon>
        <taxon>Ecdysozoa</taxon>
        <taxon>Arthropoda</taxon>
        <taxon>Hexapoda</taxon>
        <taxon>Insecta</taxon>
        <taxon>Pterygota</taxon>
        <taxon>Neoptera</taxon>
        <taxon>Endopterygota</taxon>
        <taxon>Lepidoptera</taxon>
        <taxon>Glossata</taxon>
        <taxon>Ditrysia</taxon>
        <taxon>Papilionoidea</taxon>
        <taxon>Nymphalidae</taxon>
        <taxon>Heliconiinae</taxon>
        <taxon>Argynnini</taxon>
        <taxon>Brenthis</taxon>
    </lineage>
</organism>
<dbReference type="Proteomes" id="UP000838878">
    <property type="component" value="Chromosome 6"/>
</dbReference>
<dbReference type="SUPFAM" id="SSF47923">
    <property type="entry name" value="Ypt/Rab-GAP domain of gyp1p"/>
    <property type="match status" value="1"/>
</dbReference>
<evidence type="ECO:0000313" key="10">
    <source>
        <dbReference type="Proteomes" id="UP000838878"/>
    </source>
</evidence>
<evidence type="ECO:0000256" key="3">
    <source>
        <dbReference type="ARBA" id="ARBA00023018"/>
    </source>
</evidence>
<dbReference type="AlphaFoldDB" id="A0A8J9VSE9"/>
<evidence type="ECO:0000256" key="5">
    <source>
        <dbReference type="ARBA" id="ARBA00023329"/>
    </source>
</evidence>
<reference evidence="9" key="1">
    <citation type="submission" date="2021-12" db="EMBL/GenBank/DDBJ databases">
        <authorList>
            <person name="Martin H S."/>
        </authorList>
    </citation>
    <scope>NUCLEOTIDE SEQUENCE</scope>
</reference>
<gene>
    <name evidence="9" type="ORF">BINO364_LOCUS11769</name>
</gene>
<protein>
    <recommendedName>
        <fullName evidence="11">GTPase-activating protein skywalker</fullName>
    </recommendedName>
</protein>
<dbReference type="Pfam" id="PF07534">
    <property type="entry name" value="TLD"/>
    <property type="match status" value="1"/>
</dbReference>
<dbReference type="InterPro" id="IPR035969">
    <property type="entry name" value="Rab-GAP_TBC_sf"/>
</dbReference>
<dbReference type="GO" id="GO:0030659">
    <property type="term" value="C:cytoplasmic vesicle membrane"/>
    <property type="evidence" value="ECO:0007669"/>
    <property type="project" value="UniProtKB-SubCell"/>
</dbReference>
<keyword evidence="3" id="KW-0770">Synapse</keyword>
<keyword evidence="10" id="KW-1185">Reference proteome</keyword>
<evidence type="ECO:0000259" key="8">
    <source>
        <dbReference type="PROSITE" id="PS51886"/>
    </source>
</evidence>
<dbReference type="PANTHER" id="PTHR23354:SF122">
    <property type="entry name" value="GTPASE-ACTIVATING PROTEIN SKYWALKER"/>
    <property type="match status" value="1"/>
</dbReference>
<keyword evidence="4" id="KW-0472">Membrane</keyword>
<dbReference type="InterPro" id="IPR000195">
    <property type="entry name" value="Rab-GAP-TBC_dom"/>
</dbReference>
<keyword evidence="5" id="KW-0968">Cytoplasmic vesicle</keyword>
<evidence type="ECO:0000256" key="4">
    <source>
        <dbReference type="ARBA" id="ARBA00023136"/>
    </source>
</evidence>
<dbReference type="GO" id="GO:0045202">
    <property type="term" value="C:synapse"/>
    <property type="evidence" value="ECO:0007669"/>
    <property type="project" value="UniProtKB-SubCell"/>
</dbReference>
<dbReference type="SMART" id="SM00584">
    <property type="entry name" value="TLDc"/>
    <property type="match status" value="1"/>
</dbReference>
<dbReference type="PANTHER" id="PTHR23354">
    <property type="entry name" value="NUCLEOLAR PROTEIN 7/ESTROGEN RECEPTOR COACTIVATOR-RELATED"/>
    <property type="match status" value="1"/>
</dbReference>
<evidence type="ECO:0000256" key="1">
    <source>
        <dbReference type="ARBA" id="ARBA00004156"/>
    </source>
</evidence>
<dbReference type="PROSITE" id="PS51886">
    <property type="entry name" value="TLDC"/>
    <property type="match status" value="1"/>
</dbReference>
<accession>A0A8J9VSE9</accession>
<proteinExistence type="predicted"/>
<dbReference type="Pfam" id="PF00566">
    <property type="entry name" value="RabGAP-TBC"/>
    <property type="match status" value="1"/>
</dbReference>
<name>A0A8J9VSE9_9NEOP</name>
<evidence type="ECO:0000259" key="7">
    <source>
        <dbReference type="PROSITE" id="PS50086"/>
    </source>
</evidence>
<dbReference type="OrthoDB" id="10065050at2759"/>
<dbReference type="GO" id="GO:0012505">
    <property type="term" value="C:endomembrane system"/>
    <property type="evidence" value="ECO:0007669"/>
    <property type="project" value="UniProtKB-SubCell"/>
</dbReference>
<feature type="domain" description="TLDc" evidence="8">
    <location>
        <begin position="385"/>
        <end position="567"/>
    </location>
</feature>
<evidence type="ECO:0000256" key="6">
    <source>
        <dbReference type="ARBA" id="ARBA00034103"/>
    </source>
</evidence>
<dbReference type="SMART" id="SM00164">
    <property type="entry name" value="TBC"/>
    <property type="match status" value="1"/>
</dbReference>
<dbReference type="EMBL" id="OV170226">
    <property type="protein sequence ID" value="CAH0726295.1"/>
    <property type="molecule type" value="Genomic_DNA"/>
</dbReference>
<dbReference type="PROSITE" id="PS50086">
    <property type="entry name" value="TBC_RABGAP"/>
    <property type="match status" value="1"/>
</dbReference>
<feature type="non-terminal residue" evidence="9">
    <location>
        <position position="569"/>
    </location>
</feature>
<dbReference type="InterPro" id="IPR006571">
    <property type="entry name" value="TLDc_dom"/>
</dbReference>